<evidence type="ECO:0000313" key="23">
    <source>
        <dbReference type="RefSeq" id="XP_025830972.1"/>
    </source>
</evidence>
<dbReference type="Gene3D" id="2.40.460.10">
    <property type="entry name" value="Biotin dependent carboxylase carboxyltransferase"/>
    <property type="match status" value="1"/>
</dbReference>
<dbReference type="PROSITE" id="PS50979">
    <property type="entry name" value="BC"/>
    <property type="match status" value="1"/>
</dbReference>
<dbReference type="GeneID" id="108741969"/>
<dbReference type="SUPFAM" id="SSF51230">
    <property type="entry name" value="Single hybrid motif"/>
    <property type="match status" value="1"/>
</dbReference>
<dbReference type="InterPro" id="IPR011761">
    <property type="entry name" value="ATP-grasp"/>
</dbReference>
<keyword evidence="10" id="KW-0092">Biotin</keyword>
<evidence type="ECO:0000259" key="20">
    <source>
        <dbReference type="PROSITE" id="PS50989"/>
    </source>
</evidence>
<comment type="cofactor">
    <cofactor evidence="1">
        <name>biotin</name>
        <dbReference type="ChEBI" id="CHEBI:57586"/>
    </cofactor>
</comment>
<dbReference type="Gene3D" id="3.30.1490.20">
    <property type="entry name" value="ATP-grasp fold, A domain"/>
    <property type="match status" value="1"/>
</dbReference>
<reference evidence="22 23" key="1">
    <citation type="submission" date="2025-04" db="UniProtKB">
        <authorList>
            <consortium name="RefSeq"/>
        </authorList>
    </citation>
    <scope>IDENTIFICATION</scope>
    <source>
        <tissue evidence="22 23">Entire body</tissue>
    </source>
</reference>
<dbReference type="SUPFAM" id="SSF52440">
    <property type="entry name" value="PreATP-grasp domain"/>
    <property type="match status" value="1"/>
</dbReference>
<dbReference type="Pfam" id="PF01039">
    <property type="entry name" value="Carboxyl_trans"/>
    <property type="match status" value="1"/>
</dbReference>
<dbReference type="Pfam" id="PF00289">
    <property type="entry name" value="Biotin_carb_N"/>
    <property type="match status" value="1"/>
</dbReference>
<dbReference type="InterPro" id="IPR001882">
    <property type="entry name" value="Biotin_BS"/>
</dbReference>
<dbReference type="SUPFAM" id="SSF51246">
    <property type="entry name" value="Rudiment single hybrid motif"/>
    <property type="match status" value="1"/>
</dbReference>
<dbReference type="FunFam" id="3.30.1490.20:FF:000003">
    <property type="entry name" value="acetyl-CoA carboxylase isoform X1"/>
    <property type="match status" value="1"/>
</dbReference>
<dbReference type="InterPro" id="IPR011054">
    <property type="entry name" value="Rudment_hybrid_motif"/>
</dbReference>
<keyword evidence="21" id="KW-1185">Reference proteome</keyword>
<dbReference type="InterPro" id="IPR013815">
    <property type="entry name" value="ATP_grasp_subdomain_1"/>
</dbReference>
<dbReference type="PROSITE" id="PS50968">
    <property type="entry name" value="BIOTINYL_LIPOYL"/>
    <property type="match status" value="1"/>
</dbReference>
<dbReference type="CDD" id="cd06850">
    <property type="entry name" value="biotinyl_domain"/>
    <property type="match status" value="1"/>
</dbReference>
<dbReference type="PANTHER" id="PTHR45728:SF3">
    <property type="entry name" value="ACETYL-COA CARBOXYLASE"/>
    <property type="match status" value="1"/>
</dbReference>
<dbReference type="SUPFAM" id="SSF52096">
    <property type="entry name" value="ClpP/crotonase"/>
    <property type="match status" value="2"/>
</dbReference>
<dbReference type="InterPro" id="IPR029045">
    <property type="entry name" value="ClpP/crotonase-like_dom_sf"/>
</dbReference>
<dbReference type="GO" id="GO:2001295">
    <property type="term" value="P:malonyl-CoA biosynthetic process"/>
    <property type="evidence" value="ECO:0007669"/>
    <property type="project" value="UniProtKB-UniPathway"/>
</dbReference>
<dbReference type="PANTHER" id="PTHR45728">
    <property type="entry name" value="ACETYL-COA CARBOXYLASE, ISOFORM A"/>
    <property type="match status" value="1"/>
</dbReference>
<dbReference type="PROSITE" id="PS50975">
    <property type="entry name" value="ATP_GRASP"/>
    <property type="match status" value="1"/>
</dbReference>
<dbReference type="SUPFAM" id="SSF56059">
    <property type="entry name" value="Glutathione synthetase ATP-binding domain-like"/>
    <property type="match status" value="1"/>
</dbReference>
<dbReference type="SMART" id="SM00878">
    <property type="entry name" value="Biotin_carb_C"/>
    <property type="match status" value="1"/>
</dbReference>
<evidence type="ECO:0000313" key="22">
    <source>
        <dbReference type="RefSeq" id="XP_018332453.1"/>
    </source>
</evidence>
<dbReference type="Gene3D" id="2.40.50.100">
    <property type="match status" value="1"/>
</dbReference>
<evidence type="ECO:0000256" key="12">
    <source>
        <dbReference type="ARBA" id="ARBA00048065"/>
    </source>
</evidence>
<feature type="compositionally biased region" description="Polar residues" evidence="15">
    <location>
        <begin position="85"/>
        <end position="94"/>
    </location>
</feature>
<dbReference type="FunFam" id="2.40.460.10:FF:000001">
    <property type="entry name" value="Acetyl-CoA carboxylase 1"/>
    <property type="match status" value="1"/>
</dbReference>
<dbReference type="Pfam" id="PF21385">
    <property type="entry name" value="ACCA_BT"/>
    <property type="match status" value="1"/>
</dbReference>
<evidence type="ECO:0000256" key="3">
    <source>
        <dbReference type="ARBA" id="ARBA00022516"/>
    </source>
</evidence>
<dbReference type="InterPro" id="IPR049076">
    <property type="entry name" value="ACCA"/>
</dbReference>
<dbReference type="FunFam" id="3.90.226.10:FF:000010">
    <property type="entry name" value="acetyl-CoA carboxylase isoform X2"/>
    <property type="match status" value="1"/>
</dbReference>
<evidence type="ECO:0000256" key="14">
    <source>
        <dbReference type="PROSITE-ProRule" id="PRU00409"/>
    </source>
</evidence>
<dbReference type="InterPro" id="IPR016185">
    <property type="entry name" value="PreATP-grasp_dom_sf"/>
</dbReference>
<dbReference type="FunFam" id="2.40.50.100:FF:000005">
    <property type="entry name" value="Acetyl-CoA carboxylase 1"/>
    <property type="match status" value="1"/>
</dbReference>
<dbReference type="UniPathway" id="UPA00655">
    <property type="reaction ID" value="UER00711"/>
</dbReference>
<dbReference type="GO" id="GO:0003989">
    <property type="term" value="F:acetyl-CoA carboxylase activity"/>
    <property type="evidence" value="ECO:0007669"/>
    <property type="project" value="UniProtKB-EC"/>
</dbReference>
<dbReference type="PROSITE" id="PS50989">
    <property type="entry name" value="COA_CT_CTER"/>
    <property type="match status" value="1"/>
</dbReference>
<feature type="compositionally biased region" description="Polar residues" evidence="15">
    <location>
        <begin position="1"/>
        <end position="11"/>
    </location>
</feature>
<dbReference type="InterPro" id="IPR005481">
    <property type="entry name" value="BC-like_N"/>
</dbReference>
<dbReference type="FunFam" id="3.90.1770.10:FF:000001">
    <property type="entry name" value="acetyl-CoA carboxylase 1"/>
    <property type="match status" value="1"/>
</dbReference>
<dbReference type="PROSITE" id="PS00866">
    <property type="entry name" value="CPSASE_1"/>
    <property type="match status" value="1"/>
</dbReference>
<dbReference type="Pfam" id="PF02785">
    <property type="entry name" value="Biotin_carb_C"/>
    <property type="match status" value="1"/>
</dbReference>
<protein>
    <submittedName>
        <fullName evidence="22 23">Acetyl-CoA carboxylase isoform X1</fullName>
    </submittedName>
</protein>
<dbReference type="PROSITE" id="PS00867">
    <property type="entry name" value="CPSASE_2"/>
    <property type="match status" value="1"/>
</dbReference>
<dbReference type="InterPro" id="IPR049074">
    <property type="entry name" value="ACCA_BT"/>
</dbReference>
<evidence type="ECO:0000256" key="7">
    <source>
        <dbReference type="ARBA" id="ARBA00022840"/>
    </source>
</evidence>
<feature type="domain" description="ATP-grasp" evidence="17">
    <location>
        <begin position="451"/>
        <end position="646"/>
    </location>
</feature>
<feature type="region of interest" description="Disordered" evidence="15">
    <location>
        <begin position="70"/>
        <end position="94"/>
    </location>
</feature>
<evidence type="ECO:0000256" key="4">
    <source>
        <dbReference type="ARBA" id="ARBA00022598"/>
    </source>
</evidence>
<organism evidence="21 22">
    <name type="scientific">Agrilus planipennis</name>
    <name type="common">Emerald ash borer</name>
    <name type="synonym">Agrilus marcopoli</name>
    <dbReference type="NCBI Taxonomy" id="224129"/>
    <lineage>
        <taxon>Eukaryota</taxon>
        <taxon>Metazoa</taxon>
        <taxon>Ecdysozoa</taxon>
        <taxon>Arthropoda</taxon>
        <taxon>Hexapoda</taxon>
        <taxon>Insecta</taxon>
        <taxon>Pterygota</taxon>
        <taxon>Neoptera</taxon>
        <taxon>Endopterygota</taxon>
        <taxon>Coleoptera</taxon>
        <taxon>Polyphaga</taxon>
        <taxon>Elateriformia</taxon>
        <taxon>Buprestoidea</taxon>
        <taxon>Buprestidae</taxon>
        <taxon>Agrilinae</taxon>
        <taxon>Agrilus</taxon>
    </lineage>
</organism>
<evidence type="ECO:0000259" key="16">
    <source>
        <dbReference type="PROSITE" id="PS50968"/>
    </source>
</evidence>
<feature type="domain" description="Biotin carboxylation" evidence="18">
    <location>
        <begin position="302"/>
        <end position="798"/>
    </location>
</feature>
<dbReference type="GO" id="GO:0046872">
    <property type="term" value="F:metal ion binding"/>
    <property type="evidence" value="ECO:0007669"/>
    <property type="project" value="InterPro"/>
</dbReference>
<dbReference type="GO" id="GO:0006633">
    <property type="term" value="P:fatty acid biosynthetic process"/>
    <property type="evidence" value="ECO:0007669"/>
    <property type="project" value="UniProtKB-KW"/>
</dbReference>
<comment type="catalytic activity">
    <reaction evidence="12">
        <text>hydrogencarbonate + acetyl-CoA + ATP = malonyl-CoA + ADP + phosphate + H(+)</text>
        <dbReference type="Rhea" id="RHEA:11308"/>
        <dbReference type="ChEBI" id="CHEBI:15378"/>
        <dbReference type="ChEBI" id="CHEBI:17544"/>
        <dbReference type="ChEBI" id="CHEBI:30616"/>
        <dbReference type="ChEBI" id="CHEBI:43474"/>
        <dbReference type="ChEBI" id="CHEBI:57288"/>
        <dbReference type="ChEBI" id="CHEBI:57384"/>
        <dbReference type="ChEBI" id="CHEBI:456216"/>
        <dbReference type="EC" id="6.4.1.2"/>
    </reaction>
</comment>
<dbReference type="Pfam" id="PF00364">
    <property type="entry name" value="Biotin_lipoyl"/>
    <property type="match status" value="1"/>
</dbReference>
<evidence type="ECO:0000256" key="8">
    <source>
        <dbReference type="ARBA" id="ARBA00023098"/>
    </source>
</evidence>
<dbReference type="RefSeq" id="XP_025830972.1">
    <property type="nucleotide sequence ID" value="XM_025975187.1"/>
</dbReference>
<feature type="domain" description="CoA carboxyltransferase N-terminal" evidence="19">
    <location>
        <begin position="1755"/>
        <end position="2094"/>
    </location>
</feature>
<dbReference type="FunFam" id="3.30.470.20:FF:000005">
    <property type="entry name" value="Acetyl-CoA carboxylase 1"/>
    <property type="match status" value="1"/>
</dbReference>
<evidence type="ECO:0000256" key="11">
    <source>
        <dbReference type="ARBA" id="ARBA00023268"/>
    </source>
</evidence>
<dbReference type="GO" id="GO:0004075">
    <property type="term" value="F:biotin carboxylase activity"/>
    <property type="evidence" value="ECO:0007669"/>
    <property type="project" value="UniProtKB-EC"/>
</dbReference>
<dbReference type="PROSITE" id="PS00188">
    <property type="entry name" value="BIOTIN"/>
    <property type="match status" value="1"/>
</dbReference>
<evidence type="ECO:0000256" key="1">
    <source>
        <dbReference type="ARBA" id="ARBA00001953"/>
    </source>
</evidence>
<dbReference type="Gene3D" id="3.40.50.20">
    <property type="match status" value="1"/>
</dbReference>
<proteinExistence type="predicted"/>
<dbReference type="Gene3D" id="3.30.470.20">
    <property type="entry name" value="ATP-grasp fold, B domain"/>
    <property type="match status" value="1"/>
</dbReference>
<dbReference type="PROSITE" id="PS50980">
    <property type="entry name" value="COA_CT_NTER"/>
    <property type="match status" value="1"/>
</dbReference>
<dbReference type="Pfam" id="PF08326">
    <property type="entry name" value="ACC_central"/>
    <property type="match status" value="1"/>
</dbReference>
<dbReference type="KEGG" id="apln:108741969"/>
<evidence type="ECO:0000259" key="17">
    <source>
        <dbReference type="PROSITE" id="PS50975"/>
    </source>
</evidence>
<name>A0A1W4XJ22_AGRPL</name>
<comment type="catalytic activity">
    <reaction evidence="13">
        <text>N(6)-biotinyl-L-lysyl-[protein] + hydrogencarbonate + ATP = N(6)-carboxybiotinyl-L-lysyl-[protein] + ADP + phosphate + H(+)</text>
        <dbReference type="Rhea" id="RHEA:13501"/>
        <dbReference type="Rhea" id="RHEA-COMP:10505"/>
        <dbReference type="Rhea" id="RHEA-COMP:10506"/>
        <dbReference type="ChEBI" id="CHEBI:15378"/>
        <dbReference type="ChEBI" id="CHEBI:17544"/>
        <dbReference type="ChEBI" id="CHEBI:30616"/>
        <dbReference type="ChEBI" id="CHEBI:43474"/>
        <dbReference type="ChEBI" id="CHEBI:83144"/>
        <dbReference type="ChEBI" id="CHEBI:83145"/>
        <dbReference type="ChEBI" id="CHEBI:456216"/>
        <dbReference type="EC" id="6.3.4.14"/>
    </reaction>
</comment>
<keyword evidence="11" id="KW-0511">Multifunctional enzyme</keyword>
<evidence type="ECO:0000256" key="6">
    <source>
        <dbReference type="ARBA" id="ARBA00022832"/>
    </source>
</evidence>
<evidence type="ECO:0000256" key="5">
    <source>
        <dbReference type="ARBA" id="ARBA00022741"/>
    </source>
</evidence>
<dbReference type="InterPro" id="IPR011762">
    <property type="entry name" value="COA_CT_N"/>
</dbReference>
<comment type="pathway">
    <text evidence="2">Lipid metabolism; malonyl-CoA biosynthesis; malonyl-CoA from acetyl-CoA: step 1/1.</text>
</comment>
<dbReference type="InterPro" id="IPR011763">
    <property type="entry name" value="COA_CT_C"/>
</dbReference>
<dbReference type="InterPro" id="IPR000089">
    <property type="entry name" value="Biotin_lipoyl"/>
</dbReference>
<evidence type="ECO:0000259" key="18">
    <source>
        <dbReference type="PROSITE" id="PS50979"/>
    </source>
</evidence>
<dbReference type="InterPro" id="IPR005479">
    <property type="entry name" value="CPAse_ATP-bd"/>
</dbReference>
<dbReference type="Proteomes" id="UP000192223">
    <property type="component" value="Unplaced"/>
</dbReference>
<evidence type="ECO:0000259" key="19">
    <source>
        <dbReference type="PROSITE" id="PS50980"/>
    </source>
</evidence>
<evidence type="ECO:0000256" key="9">
    <source>
        <dbReference type="ARBA" id="ARBA00023160"/>
    </source>
</evidence>
<accession>A0A1W4XJ22</accession>
<dbReference type="Pfam" id="PF02786">
    <property type="entry name" value="CPSase_L_D2"/>
    <property type="match status" value="1"/>
</dbReference>
<keyword evidence="4" id="KW-0436">Ligase</keyword>
<dbReference type="Gene3D" id="3.90.1770.10">
    <property type="entry name" value="PreATP-grasp domain"/>
    <property type="match status" value="1"/>
</dbReference>
<sequence>MTSETDNNTQDGGIHWTLGDDETRDTFPVNGDVFDDNQPPPARSDGQGVLKPSLTPEDQLKLMEKRKTLRGNNSVTATPRHHPQDNNNQQKGQETKTILQRIGELFWRQKPDEIENVEVKEDHRLNDSDNALIQSDHQEEAFASNLNQPSHLHVSFQTSSIENTLSRESGSECNSNKYSEGPELLLGRELFSEKMIPQHPLLKKRKSSKRFVIGDEGEDEATCSIPEIRETFDTSGEGNNGNFGNESRDDGTGWYRNRLKVKTSLTPSMSQGTVMLHNRPYEKDFTVATPEEFVRRFNGTKVINKVLIANNGIAAVKCMRSVRRWSYEMFKNERAVRFVVMVTPEDLKANAEYIKMADHYVPVPGGTNNHNYANVELIVDIAIRCQVQAVWAGWGHASENPKLPELLHKNDIAFIGPPEKAMWALGDKIASSIVAQTADIPTLPWSGSDLKAQYTGKRIKISSDLFSKGCVHSAEQGLAACQKIGFPVMIKASEGGGGKGIRKVESADDFPSAFRQVQAEVPGSPIFVMKLAKCARHLEVQLLADQYGNAISLFGRDCSIQRRHQKIIEEAPAVIAKPEIFEEMEKAAVRLAKMVGYISAGTVEYLYDVSGKYYFLELNPRLQVEHPCTEMVSDVNLPAAQLQIAMGLPLHYIKDIRMLYGESPWGTFEIDFDAPLHKPEPWGHVIAARITSENPDEGFKPSSGTVQELNFRSSKNVWGYFSVAASGGLHEFADSQFGHCFSWGENREQARENLVIALKELSIRGDFRTTVEYLITLLETKDFQENTIDTAWLDILISEHVQAEKPDVMLAVMCGSLHIAEKTINNAFTEFQNSLEKGQIQGSNALTNVVDVELIHEGNKYKVQTTKSGPNTYFLVLNGSFKEIEVHRLSDGGILLSVDGASFTTYMKEEVDRYRIVIGNQTCVFEKENDPTILRSPSAGKLIGYLVEDGGHVDKGQTYAEIEVMKMVMTLTATESGSIFFCKRPGAVLDAGSVIATLELDDPSLVTKAQLYKGPFPELDVSTPVHSNKLNHIHNTYKSALESILAGYCLPDPYNVPRLREIIEKFMSSLRDPSLPLLELQEVMASISGRIPAAVEKKIRRLMSLYERNITSVLAQFPSQQIASVIDSHAASMQKRAERDGFFLATEGIVHLVQRYRNGIRGRMKAAIQDLLKQYYEVESQFQQGSYDKCVATLREKNKDDMAVVLATIFSHSQVAKKNLLVAMFLDHLWSKEPGLTEELATTLNELTSLNKSEHSRVALRARQILIAAHQPAYELRHNQMESIFLSAVDMYGHEFHPENLQKLIASETAIFDILHDFFYHANRAVCHAALEVYVRRAYTSYDLNCLQHLELSTETPVVHFQFVLPPSHPNRLSRLDTLRDQLKSQEEEGTDLTKLAHDTFQRTGCIIAFNTIQEFEEATDEILDLLEDCASPAAISAKDLSMLESGSESRGNSTSINVSISVAESGRQKDEEEITEPNHILQVCIKDKGDTNDSSMSRMFGSYCAKHREELESRGIRRITFAVLKNKQYPKYFTYRHRDGYKEDRIYRHLEPASAYELELDRMRTYNLEALPTSNQKMHLYLGKAKVAPGQEVTDYRFFIRSIIRHPDLITKEASFEYLQNEGERALLEAMDELEVAFSHPQSRRTDCNHIFLNFMPTVIMDPTKIEEAVTNMVMRYGPRLWKLRVLQAELKMPIRINPNAPLQSLRLTLANDSGYYLDINMYTEILDPEAGIMRFQAYGTKQGPMHGLPTTTPYLAKDYLQQKRFQAQSSGTTYVYDYIDMFRQMIDSHWKLYSEKRNEAVKTPDKQLDFVELVLDPETETRLVETKRIPGENNVGMVAWRLTLYTPEYPDGRDIIVIANDITYQIGSFGPREDKVFGLASEVARQLRIPRVYIAANSGARIGLAEEVKKLFRVAWDDPNEPDKGFKYLYLTPEDYAKLSTLNSVRAVLIEDEGESRYKITDIIGKEDGLGVENLRYAGMIAGETSQAYNEVVTISMVSCRAIGIGSYLVRLGQRVIQIENSHIILTGYMALNKLLGREVYASNNQLGGIQIMYNNGVTHKTEPTDIEGINTILKWLSFIPKDKMSPLPIINSLDPIDREVEYTPTKTPYDPRWMLAGRENLSNPGEWESGFFDRDSFSEIMAPWAQTVVTGRARLGGIPVGVIAVETRTVELKLPADPANLDSEAKTVSQAGQVWFPDSAYKTAQAIQDFSREDLPLIIFANWRGFSGGMKDMYEQVMKFGAYIVDGLRQYNQPIIIYIPPNGELRGGAWAVVDPTINSRHMEMYADPDSRGGVLEPEGIVEIKFRKKDLLKAIHRLDPEIVELNKKINEINKLQPVERKSSITQQVERPKNPEVLELEKKVAEREKILLPMYHQVSVHFADLHDTPERMHEKGVINEVVPWRNSRKILYWRLRRRLLQNRVISSMTEIQPTIAVGQAESMLRRWFVEDKGPIESYKWENNESVVLWLEDQLSRPAEQSIIGYNLHCVSKDAALTKIQESLESCPDVALDAVVQIVQKLKDNQKAEVIRTLSLLQDDQESPE</sequence>
<feature type="domain" description="CoA carboxyltransferase C-terminal" evidence="20">
    <location>
        <begin position="2098"/>
        <end position="2431"/>
    </location>
</feature>
<dbReference type="InterPro" id="IPR011053">
    <property type="entry name" value="Single_hybrid_motif"/>
</dbReference>
<feature type="region of interest" description="Disordered" evidence="15">
    <location>
        <begin position="231"/>
        <end position="251"/>
    </location>
</feature>
<dbReference type="InterPro" id="IPR005482">
    <property type="entry name" value="Biotin_COase_C"/>
</dbReference>
<evidence type="ECO:0000256" key="10">
    <source>
        <dbReference type="ARBA" id="ARBA00023267"/>
    </source>
</evidence>
<evidence type="ECO:0000313" key="21">
    <source>
        <dbReference type="Proteomes" id="UP000192223"/>
    </source>
</evidence>
<keyword evidence="6" id="KW-0276">Fatty acid metabolism</keyword>
<dbReference type="Gene3D" id="3.90.226.10">
    <property type="entry name" value="2-enoyl-CoA Hydratase, Chain A, domain 1"/>
    <property type="match status" value="2"/>
</dbReference>
<gene>
    <name evidence="22 23" type="primary">LOC108741969</name>
</gene>
<keyword evidence="3" id="KW-0444">Lipid biosynthesis</keyword>
<keyword evidence="5 14" id="KW-0547">Nucleotide-binding</keyword>
<keyword evidence="9" id="KW-0275">Fatty acid biosynthesis</keyword>
<dbReference type="GO" id="GO:0005524">
    <property type="term" value="F:ATP binding"/>
    <property type="evidence" value="ECO:0007669"/>
    <property type="project" value="UniProtKB-UniRule"/>
</dbReference>
<dbReference type="OrthoDB" id="14612at2759"/>
<evidence type="ECO:0000256" key="15">
    <source>
        <dbReference type="SAM" id="MobiDB-lite"/>
    </source>
</evidence>
<keyword evidence="8" id="KW-0443">Lipid metabolism</keyword>
<dbReference type="RefSeq" id="XP_018332453.1">
    <property type="nucleotide sequence ID" value="XM_018476951.2"/>
</dbReference>
<evidence type="ECO:0000256" key="13">
    <source>
        <dbReference type="ARBA" id="ARBA00048600"/>
    </source>
</evidence>
<dbReference type="InterPro" id="IPR011764">
    <property type="entry name" value="Biotin_carboxylation_dom"/>
</dbReference>
<dbReference type="InterPro" id="IPR013537">
    <property type="entry name" value="AcCoA_COase_cen"/>
</dbReference>
<keyword evidence="7 14" id="KW-0067">ATP-binding</keyword>
<dbReference type="FunFam" id="3.40.50.20:FF:000005">
    <property type="entry name" value="acetyl-CoA carboxylase isoform X2"/>
    <property type="match status" value="1"/>
</dbReference>
<feature type="domain" description="Lipoyl-binding" evidence="16">
    <location>
        <begin position="925"/>
        <end position="999"/>
    </location>
</feature>
<feature type="compositionally biased region" description="Low complexity" evidence="15">
    <location>
        <begin position="236"/>
        <end position="245"/>
    </location>
</feature>
<evidence type="ECO:0000256" key="2">
    <source>
        <dbReference type="ARBA" id="ARBA00004956"/>
    </source>
</evidence>
<dbReference type="InterPro" id="IPR034733">
    <property type="entry name" value="AcCoA_carboxyl_beta"/>
</dbReference>
<feature type="region of interest" description="Disordered" evidence="15">
    <location>
        <begin position="1"/>
        <end position="58"/>
    </location>
</feature>
<dbReference type="STRING" id="224129.A0A1W4XJ22"/>
<dbReference type="GO" id="GO:0005739">
    <property type="term" value="C:mitochondrion"/>
    <property type="evidence" value="ECO:0007669"/>
    <property type="project" value="TreeGrafter"/>
</dbReference>